<reference evidence="8 9" key="1">
    <citation type="submission" date="2020-04" db="EMBL/GenBank/DDBJ databases">
        <authorList>
            <person name="Hitch T.C.A."/>
            <person name="Wylensek D."/>
            <person name="Clavel T."/>
        </authorList>
    </citation>
    <scope>NUCLEOTIDE SEQUENCE [LARGE SCALE GENOMIC DNA]</scope>
    <source>
        <strain evidence="8 9">Med78_4-601-WT-2</strain>
    </source>
</reference>
<evidence type="ECO:0000256" key="1">
    <source>
        <dbReference type="ARBA" id="ARBA00004651"/>
    </source>
</evidence>
<comment type="subcellular location">
    <subcellularLocation>
        <location evidence="1 6">Cell membrane</location>
        <topology evidence="1 6">Multi-pass membrane protein</topology>
    </subcellularLocation>
</comment>
<evidence type="ECO:0000259" key="7">
    <source>
        <dbReference type="Pfam" id="PF02687"/>
    </source>
</evidence>
<organism evidence="8 9">
    <name type="scientific">Paraclostridium bifermentans</name>
    <name type="common">Clostridium bifermentans</name>
    <dbReference type="NCBI Taxonomy" id="1490"/>
    <lineage>
        <taxon>Bacteria</taxon>
        <taxon>Bacillati</taxon>
        <taxon>Bacillota</taxon>
        <taxon>Clostridia</taxon>
        <taxon>Peptostreptococcales</taxon>
        <taxon>Peptostreptococcaceae</taxon>
        <taxon>Paraclostridium</taxon>
    </lineage>
</organism>
<keyword evidence="5 6" id="KW-0472">Membrane</keyword>
<feature type="transmembrane region" description="Helical" evidence="6">
    <location>
        <begin position="59"/>
        <end position="85"/>
    </location>
</feature>
<feature type="transmembrane region" description="Helical" evidence="6">
    <location>
        <begin position="550"/>
        <end position="576"/>
    </location>
</feature>
<feature type="transmembrane region" description="Helical" evidence="6">
    <location>
        <begin position="21"/>
        <end position="39"/>
    </location>
</feature>
<dbReference type="PANTHER" id="PTHR46795:SF3">
    <property type="entry name" value="ABC TRANSPORTER PERMEASE"/>
    <property type="match status" value="1"/>
</dbReference>
<feature type="transmembrane region" description="Helical" evidence="6">
    <location>
        <begin position="164"/>
        <end position="182"/>
    </location>
</feature>
<comment type="caution">
    <text evidence="8">The sequence shown here is derived from an EMBL/GenBank/DDBJ whole genome shotgun (WGS) entry which is preliminary data.</text>
</comment>
<evidence type="ECO:0000256" key="5">
    <source>
        <dbReference type="ARBA" id="ARBA00023136"/>
    </source>
</evidence>
<feature type="transmembrane region" description="Helical" evidence="6">
    <location>
        <begin position="106"/>
        <end position="132"/>
    </location>
</feature>
<keyword evidence="2 6" id="KW-1003">Cell membrane</keyword>
<dbReference type="RefSeq" id="WP_168932368.1">
    <property type="nucleotide sequence ID" value="NZ_JABAFD010000006.1"/>
</dbReference>
<feature type="transmembrane region" description="Helical" evidence="6">
    <location>
        <begin position="640"/>
        <end position="661"/>
    </location>
</feature>
<evidence type="ECO:0000256" key="6">
    <source>
        <dbReference type="PIRNR" id="PIRNR018968"/>
    </source>
</evidence>
<keyword evidence="3 6" id="KW-0812">Transmembrane</keyword>
<keyword evidence="4 6" id="KW-1133">Transmembrane helix</keyword>
<gene>
    <name evidence="8" type="ORF">HF875_10965</name>
</gene>
<accession>A0AA44IHN7</accession>
<feature type="transmembrane region" description="Helical" evidence="6">
    <location>
        <begin position="597"/>
        <end position="620"/>
    </location>
</feature>
<evidence type="ECO:0000313" key="9">
    <source>
        <dbReference type="Proteomes" id="UP000573963"/>
    </source>
</evidence>
<dbReference type="EMBL" id="JABAFD010000006">
    <property type="protein sequence ID" value="NME10044.1"/>
    <property type="molecule type" value="Genomic_DNA"/>
</dbReference>
<feature type="transmembrane region" description="Helical" evidence="6">
    <location>
        <begin position="203"/>
        <end position="223"/>
    </location>
</feature>
<dbReference type="Proteomes" id="UP000573963">
    <property type="component" value="Unassembled WGS sequence"/>
</dbReference>
<evidence type="ECO:0000256" key="2">
    <source>
        <dbReference type="ARBA" id="ARBA00022475"/>
    </source>
</evidence>
<dbReference type="PANTHER" id="PTHR46795">
    <property type="entry name" value="ABC TRANSPORTER PERMEASE-RELATED-RELATED"/>
    <property type="match status" value="1"/>
</dbReference>
<dbReference type="InterPro" id="IPR027022">
    <property type="entry name" value="ABC_permease_BceB-typ"/>
</dbReference>
<dbReference type="Pfam" id="PF02687">
    <property type="entry name" value="FtsX"/>
    <property type="match status" value="2"/>
</dbReference>
<sequence>MTVLFKLSSRNVKRSIRAYSIYFLTLALGVCVFYVFNSLDSQTIMMDLSESKKNYVHLISQIISVVSGFVSFILGFLVIYANSFMIKKRNKEFGIYMTLGISKKKISIILFTETIIIGILSLLAGIFVGVFLSQGLAGITAKLFKTNMIKYQFIFSKEACLKTIFYFGIIFMVVMVLNFIVVSRYNLIDLINGSKANQKLKKTNLSISVILFIFSIICLGYAYKLILENPLVNLNAPEFKKSICLGIIGTVLFFRALAGFLIKVIQSSKNYYLKNLNTFTLRQFNSKINTHYISISIICLMLFVAIGMMSTGIGMKNSFENTVEFQTPFDMSMSVEVKGEKDNIEIDQYLKEYGIYLGDYGREIVKYNLYGSETSFKKMFKNTNNQFLREQIDGMRDFNVPIITISDYNKIMKMQNKKGIDLREGEVILLTDMSSMEEAVKDFIENNDYIKINNNTLKVNKSYEFEPIKTLPMNMNFTTLIVSDNQVKDMNIYEKNLSLNYKGNKSDTEKMVSKNIDKVIDDTYGKENLHKILAITKISCFENSMATSNIFLFVGLYIGIVFLISSAAVLALSQLAGATESMERYKTLRRLGVSTEMINKSIFLQVLLYFILPIGLALVHNIVGIKVANNFIKMFGDYDMISNNIISISAILIIYGIYFLATYSGYKRIVNNDY</sequence>
<name>A0AA44IHN7_PARBF</name>
<protein>
    <submittedName>
        <fullName evidence="8">ABC transporter permease</fullName>
    </submittedName>
</protein>
<dbReference type="InterPro" id="IPR003838">
    <property type="entry name" value="ABC3_permease_C"/>
</dbReference>
<dbReference type="InterPro" id="IPR052536">
    <property type="entry name" value="ABC-4_Integral_Memb_Prot"/>
</dbReference>
<dbReference type="AlphaFoldDB" id="A0AA44IHN7"/>
<dbReference type="PIRSF" id="PIRSF018968">
    <property type="entry name" value="ABC_permease_BceB"/>
    <property type="match status" value="1"/>
</dbReference>
<feature type="domain" description="ABC3 transporter permease C-terminal" evidence="7">
    <location>
        <begin position="558"/>
        <end position="671"/>
    </location>
</feature>
<feature type="domain" description="ABC3 transporter permease C-terminal" evidence="7">
    <location>
        <begin position="65"/>
        <end position="181"/>
    </location>
</feature>
<comment type="similarity">
    <text evidence="6">Belongs to the ABC-4 integral membrane protein family.</text>
</comment>
<evidence type="ECO:0000313" key="8">
    <source>
        <dbReference type="EMBL" id="NME10044.1"/>
    </source>
</evidence>
<keyword evidence="6" id="KW-0813">Transport</keyword>
<dbReference type="GO" id="GO:0005886">
    <property type="term" value="C:plasma membrane"/>
    <property type="evidence" value="ECO:0007669"/>
    <property type="project" value="UniProtKB-SubCell"/>
</dbReference>
<feature type="transmembrane region" description="Helical" evidence="6">
    <location>
        <begin position="292"/>
        <end position="315"/>
    </location>
</feature>
<evidence type="ECO:0000256" key="4">
    <source>
        <dbReference type="ARBA" id="ARBA00022989"/>
    </source>
</evidence>
<proteinExistence type="inferred from homology"/>
<feature type="transmembrane region" description="Helical" evidence="6">
    <location>
        <begin position="243"/>
        <end position="265"/>
    </location>
</feature>
<evidence type="ECO:0000256" key="3">
    <source>
        <dbReference type="ARBA" id="ARBA00022692"/>
    </source>
</evidence>
<dbReference type="GO" id="GO:0055085">
    <property type="term" value="P:transmembrane transport"/>
    <property type="evidence" value="ECO:0007669"/>
    <property type="project" value="UniProtKB-UniRule"/>
</dbReference>